<evidence type="ECO:0000313" key="2">
    <source>
        <dbReference type="Proteomes" id="UP001597362"/>
    </source>
</evidence>
<comment type="caution">
    <text evidence="1">The sequence shown here is derived from an EMBL/GenBank/DDBJ whole genome shotgun (WGS) entry which is preliminary data.</text>
</comment>
<dbReference type="Gene3D" id="3.30.460.10">
    <property type="entry name" value="Beta Polymerase, domain 2"/>
    <property type="match status" value="2"/>
</dbReference>
<dbReference type="InterPro" id="IPR043519">
    <property type="entry name" value="NT_sf"/>
</dbReference>
<dbReference type="RefSeq" id="WP_377774796.1">
    <property type="nucleotide sequence ID" value="NZ_JBHUHO010000041.1"/>
</dbReference>
<organism evidence="1 2">
    <name type="scientific">Paenibacillus yanchengensis</name>
    <dbReference type="NCBI Taxonomy" id="2035833"/>
    <lineage>
        <taxon>Bacteria</taxon>
        <taxon>Bacillati</taxon>
        <taxon>Bacillota</taxon>
        <taxon>Bacilli</taxon>
        <taxon>Bacillales</taxon>
        <taxon>Paenibacillaceae</taxon>
        <taxon>Paenibacillus</taxon>
    </lineage>
</organism>
<proteinExistence type="predicted"/>
<evidence type="ECO:0000313" key="1">
    <source>
        <dbReference type="EMBL" id="MFD2117545.1"/>
    </source>
</evidence>
<dbReference type="EMBL" id="JBHUHO010000041">
    <property type="protein sequence ID" value="MFD2117545.1"/>
    <property type="molecule type" value="Genomic_DNA"/>
</dbReference>
<dbReference type="PANTHER" id="PTHR34822:SF1">
    <property type="entry name" value="GRPB FAMILY PROTEIN"/>
    <property type="match status" value="1"/>
</dbReference>
<sequence>MDKSVVIEDYNEDWEVIYKQEERVIKELLDGKAIAMEHIGSTSIKGLGAKPIIDFMVGVEDLIEVEEWNSNILFRNYLRTHRDMLENYCQLKKELAEKYRYDRAAYTNAKHPFIVVVIAKAKDEQRIRTHLKYVIILLQDIRTKRYNKIIKMVKMQGY</sequence>
<gene>
    <name evidence="1" type="ORF">ACFSJH_17580</name>
</gene>
<dbReference type="Proteomes" id="UP001597362">
    <property type="component" value="Unassembled WGS sequence"/>
</dbReference>
<protein>
    <submittedName>
        <fullName evidence="1">GrpB family protein</fullName>
    </submittedName>
</protein>
<dbReference type="InterPro" id="IPR007344">
    <property type="entry name" value="GrpB/CoaE"/>
</dbReference>
<keyword evidence="2" id="KW-1185">Reference proteome</keyword>
<dbReference type="PANTHER" id="PTHR34822">
    <property type="entry name" value="GRPB DOMAIN PROTEIN (AFU_ORTHOLOGUE AFUA_1G01530)"/>
    <property type="match status" value="1"/>
</dbReference>
<dbReference type="Pfam" id="PF04229">
    <property type="entry name" value="GrpB"/>
    <property type="match status" value="1"/>
</dbReference>
<dbReference type="SUPFAM" id="SSF81301">
    <property type="entry name" value="Nucleotidyltransferase"/>
    <property type="match status" value="1"/>
</dbReference>
<reference evidence="2" key="1">
    <citation type="journal article" date="2019" name="Int. J. Syst. Evol. Microbiol.">
        <title>The Global Catalogue of Microorganisms (GCM) 10K type strain sequencing project: providing services to taxonomists for standard genome sequencing and annotation.</title>
        <authorList>
            <consortium name="The Broad Institute Genomics Platform"/>
            <consortium name="The Broad Institute Genome Sequencing Center for Infectious Disease"/>
            <person name="Wu L."/>
            <person name="Ma J."/>
        </authorList>
    </citation>
    <scope>NUCLEOTIDE SEQUENCE [LARGE SCALE GENOMIC DNA]</scope>
    <source>
        <strain evidence="2">GH52</strain>
    </source>
</reference>
<accession>A0ABW4YP84</accession>
<name>A0ABW4YP84_9BACL</name>